<reference evidence="1 2" key="1">
    <citation type="submission" date="2021-04" db="EMBL/GenBank/DDBJ databases">
        <title>The complete genome sequence of Neokomagataea sp. TBRC 2177.</title>
        <authorList>
            <person name="Charoenyingcharoen P."/>
            <person name="Yukphan P."/>
        </authorList>
    </citation>
    <scope>NUCLEOTIDE SEQUENCE [LARGE SCALE GENOMIC DNA]</scope>
    <source>
        <strain evidence="1 2">TBRC 2177</strain>
    </source>
</reference>
<evidence type="ECO:0000313" key="2">
    <source>
        <dbReference type="Proteomes" id="UP000677812"/>
    </source>
</evidence>
<organism evidence="1 2">
    <name type="scientific">Neokomagataea anthophila</name>
    <dbReference type="NCBI Taxonomy" id="2826925"/>
    <lineage>
        <taxon>Bacteria</taxon>
        <taxon>Pseudomonadati</taxon>
        <taxon>Pseudomonadota</taxon>
        <taxon>Alphaproteobacteria</taxon>
        <taxon>Acetobacterales</taxon>
        <taxon>Acetobacteraceae</taxon>
        <taxon>Neokomagataea</taxon>
    </lineage>
</organism>
<protein>
    <submittedName>
        <fullName evidence="1">Oxalurate catabolism protein HpxZ</fullName>
    </submittedName>
</protein>
<gene>
    <name evidence="1" type="primary">hpxZ</name>
    <name evidence="1" type="ORF">KB213_10230</name>
</gene>
<dbReference type="EMBL" id="JAGRQH010000008">
    <property type="protein sequence ID" value="MBR0560428.1"/>
    <property type="molecule type" value="Genomic_DNA"/>
</dbReference>
<comment type="caution">
    <text evidence="1">The sequence shown here is derived from an EMBL/GenBank/DDBJ whole genome shotgun (WGS) entry which is preliminary data.</text>
</comment>
<name>A0ABS5E943_9PROT</name>
<keyword evidence="2" id="KW-1185">Reference proteome</keyword>
<dbReference type="Proteomes" id="UP000677812">
    <property type="component" value="Unassembled WGS sequence"/>
</dbReference>
<dbReference type="InterPro" id="IPR032710">
    <property type="entry name" value="NTF2-like_dom_sf"/>
</dbReference>
<evidence type="ECO:0000313" key="1">
    <source>
        <dbReference type="EMBL" id="MBR0560428.1"/>
    </source>
</evidence>
<dbReference type="InterPro" id="IPR024507">
    <property type="entry name" value="AtzH-like"/>
</dbReference>
<dbReference type="NCBIfam" id="NF033625">
    <property type="entry name" value="HpxZ"/>
    <property type="match status" value="1"/>
</dbReference>
<sequence length="127" mass="14334">MPLDDPTLIQHIAALSDQYEKALNDNDLTTLDALFYDSEETLRYGVGENLYGITAIRNFRSVRSGGSPPRHIVRRTITVLSPDAAIVNLEFQRTHETRIGRQSQTWINTPQGWKIIAAHVSLMLDKS</sequence>
<dbReference type="SUPFAM" id="SSF54427">
    <property type="entry name" value="NTF2-like"/>
    <property type="match status" value="1"/>
</dbReference>
<accession>A0ABS5E943</accession>
<proteinExistence type="predicted"/>
<dbReference type="Pfam" id="PF11533">
    <property type="entry name" value="AtzH-like"/>
    <property type="match status" value="1"/>
</dbReference>
<dbReference type="RefSeq" id="WP_211682814.1">
    <property type="nucleotide sequence ID" value="NZ_JAGRQH010000008.1"/>
</dbReference>
<dbReference type="Gene3D" id="3.10.450.50">
    <property type="match status" value="1"/>
</dbReference>